<organism evidence="3 4">
    <name type="scientific">Laodelphax striatellus</name>
    <name type="common">Small brown planthopper</name>
    <name type="synonym">Delphax striatella</name>
    <dbReference type="NCBI Taxonomy" id="195883"/>
    <lineage>
        <taxon>Eukaryota</taxon>
        <taxon>Metazoa</taxon>
        <taxon>Ecdysozoa</taxon>
        <taxon>Arthropoda</taxon>
        <taxon>Hexapoda</taxon>
        <taxon>Insecta</taxon>
        <taxon>Pterygota</taxon>
        <taxon>Neoptera</taxon>
        <taxon>Paraneoptera</taxon>
        <taxon>Hemiptera</taxon>
        <taxon>Auchenorrhyncha</taxon>
        <taxon>Fulgoroidea</taxon>
        <taxon>Delphacidae</taxon>
        <taxon>Criomorphinae</taxon>
        <taxon>Laodelphax</taxon>
    </lineage>
</organism>
<dbReference type="AlphaFoldDB" id="A0A482WXV9"/>
<dbReference type="Pfam" id="PF01926">
    <property type="entry name" value="MMR_HSR1"/>
    <property type="match status" value="1"/>
</dbReference>
<accession>A0A482WXV9</accession>
<reference evidence="3 4" key="1">
    <citation type="journal article" date="2017" name="Gigascience">
        <title>Genome sequence of the small brown planthopper, Laodelphax striatellus.</title>
        <authorList>
            <person name="Zhu J."/>
            <person name="Jiang F."/>
            <person name="Wang X."/>
            <person name="Yang P."/>
            <person name="Bao Y."/>
            <person name="Zhao W."/>
            <person name="Wang W."/>
            <person name="Lu H."/>
            <person name="Wang Q."/>
            <person name="Cui N."/>
            <person name="Li J."/>
            <person name="Chen X."/>
            <person name="Luo L."/>
            <person name="Yu J."/>
            <person name="Kang L."/>
            <person name="Cui F."/>
        </authorList>
    </citation>
    <scope>NUCLEOTIDE SEQUENCE [LARGE SCALE GENOMIC DNA]</scope>
    <source>
        <strain evidence="3">Lst14</strain>
    </source>
</reference>
<comment type="caution">
    <text evidence="3">The sequence shown here is derived from an EMBL/GenBank/DDBJ whole genome shotgun (WGS) entry which is preliminary data.</text>
</comment>
<evidence type="ECO:0000313" key="4">
    <source>
        <dbReference type="Proteomes" id="UP000291343"/>
    </source>
</evidence>
<feature type="domain" description="G" evidence="2">
    <location>
        <begin position="92"/>
        <end position="215"/>
    </location>
</feature>
<dbReference type="InParanoid" id="A0A482WXV9"/>
<evidence type="ECO:0000259" key="2">
    <source>
        <dbReference type="Pfam" id="PF01926"/>
    </source>
</evidence>
<gene>
    <name evidence="3" type="ORF">LSTR_LSTR009980</name>
</gene>
<keyword evidence="1" id="KW-0732">Signal</keyword>
<dbReference type="InterPro" id="IPR027417">
    <property type="entry name" value="P-loop_NTPase"/>
</dbReference>
<proteinExistence type="predicted"/>
<feature type="signal peptide" evidence="1">
    <location>
        <begin position="1"/>
        <end position="26"/>
    </location>
</feature>
<evidence type="ECO:0000256" key="1">
    <source>
        <dbReference type="SAM" id="SignalP"/>
    </source>
</evidence>
<dbReference type="SUPFAM" id="SSF52540">
    <property type="entry name" value="P-loop containing nucleoside triphosphate hydrolases"/>
    <property type="match status" value="1"/>
</dbReference>
<feature type="chain" id="PRO_5019742595" description="G domain-containing protein" evidence="1">
    <location>
        <begin position="27"/>
        <end position="396"/>
    </location>
</feature>
<dbReference type="GO" id="GO:0005525">
    <property type="term" value="F:GTP binding"/>
    <property type="evidence" value="ECO:0007669"/>
    <property type="project" value="InterPro"/>
</dbReference>
<name>A0A482WXV9_LAOST</name>
<protein>
    <recommendedName>
        <fullName evidence="2">G domain-containing protein</fullName>
    </recommendedName>
</protein>
<dbReference type="Proteomes" id="UP000291343">
    <property type="component" value="Unassembled WGS sequence"/>
</dbReference>
<dbReference type="InterPro" id="IPR006073">
    <property type="entry name" value="GTP-bd"/>
</dbReference>
<sequence length="396" mass="44804">MGIAKVNILFLLIFAGIGIICWRTTANPTPVPSKTSSTKEPQKNVSSVVNLNNSELVSAHTRLQIEQILEVLGKSDSKVLTQTQMDSSDEAVLVLGETGIGKSSLIQFLIGNPELHSNKAENSHYTISMRKKSQFYVINDDGEKIGSAGNYSFTQFPEIINFNGTNFIDTPGFYGSKSAADEIISMTALKKIINKFKKVKILLLVDTRGVPFFITDNLMNTLKHIDEFIDIDRFLDHIALIFTKVPFAYRTVTMEVGKIKSESNFSADYMVKNYMTNELYKIELKLTDNLKSEKLGEQEKKFYPKVIKFLQSLNVSVNSEENIIRMNPKMNLDVFQHPDKLGLLNNMSFFDSNRESLYQTINDLEPLGIRQQDFKFTLSTEAESLSECMKYVLSED</sequence>
<dbReference type="Gene3D" id="3.40.50.300">
    <property type="entry name" value="P-loop containing nucleotide triphosphate hydrolases"/>
    <property type="match status" value="1"/>
</dbReference>
<dbReference type="EMBL" id="QKKF02022912">
    <property type="protein sequence ID" value="RZF37880.1"/>
    <property type="molecule type" value="Genomic_DNA"/>
</dbReference>
<dbReference type="OrthoDB" id="2386367at2759"/>
<evidence type="ECO:0000313" key="3">
    <source>
        <dbReference type="EMBL" id="RZF37880.1"/>
    </source>
</evidence>
<keyword evidence="4" id="KW-1185">Reference proteome</keyword>